<protein>
    <recommendedName>
        <fullName evidence="4 12">Anaerobic ribonucleoside-triphosphate reductase-activating protein</fullName>
        <ecNumber evidence="12">1.97.1.-</ecNumber>
    </recommendedName>
</protein>
<dbReference type="PROSITE" id="PS01087">
    <property type="entry name" value="RADICAL_ACTIVATING"/>
    <property type="match status" value="1"/>
</dbReference>
<evidence type="ECO:0000256" key="6">
    <source>
        <dbReference type="ARBA" id="ARBA00022691"/>
    </source>
</evidence>
<organism evidence="13 15">
    <name type="scientific">Clostridium sporogenes</name>
    <dbReference type="NCBI Taxonomy" id="1509"/>
    <lineage>
        <taxon>Bacteria</taxon>
        <taxon>Bacillati</taxon>
        <taxon>Bacillota</taxon>
        <taxon>Clostridia</taxon>
        <taxon>Eubacteriales</taxon>
        <taxon>Clostridiaceae</taxon>
        <taxon>Clostridium</taxon>
    </lineage>
</organism>
<evidence type="ECO:0000256" key="1">
    <source>
        <dbReference type="ARBA" id="ARBA00001966"/>
    </source>
</evidence>
<dbReference type="SFLD" id="SFLDG01066">
    <property type="entry name" value="organic_radical-activating_enz"/>
    <property type="match status" value="1"/>
</dbReference>
<evidence type="ECO:0000256" key="10">
    <source>
        <dbReference type="ARBA" id="ARBA00023014"/>
    </source>
</evidence>
<accession>A0A7U4XS98</accession>
<dbReference type="Gene3D" id="3.20.20.70">
    <property type="entry name" value="Aldolase class I"/>
    <property type="match status" value="1"/>
</dbReference>
<dbReference type="SUPFAM" id="SSF102114">
    <property type="entry name" value="Radical SAM enzymes"/>
    <property type="match status" value="1"/>
</dbReference>
<reference evidence="13" key="1">
    <citation type="submission" date="2014-08" db="EMBL/GenBank/DDBJ databases">
        <authorList>
            <person name="Kubiak A."/>
            <person name="Poehlein A."/>
            <person name="Daniel R."/>
            <person name="Minton N.P."/>
        </authorList>
    </citation>
    <scope>NUCLEOTIDE SEQUENCE</scope>
    <source>
        <strain evidence="13">NCIMB 10696</strain>
    </source>
</reference>
<dbReference type="InterPro" id="IPR034457">
    <property type="entry name" value="Organic_radical-activating"/>
</dbReference>
<evidence type="ECO:0000256" key="9">
    <source>
        <dbReference type="ARBA" id="ARBA00023004"/>
    </source>
</evidence>
<dbReference type="EMBL" id="CP009225">
    <property type="protein sequence ID" value="AKC60858.1"/>
    <property type="molecule type" value="Genomic_DNA"/>
</dbReference>
<evidence type="ECO:0000256" key="8">
    <source>
        <dbReference type="ARBA" id="ARBA00023002"/>
    </source>
</evidence>
<proteinExistence type="inferred from homology"/>
<dbReference type="RefSeq" id="WP_003491798.1">
    <property type="nucleotide sequence ID" value="NZ_CP009225.1"/>
</dbReference>
<dbReference type="GO" id="GO:0046872">
    <property type="term" value="F:metal ion binding"/>
    <property type="evidence" value="ECO:0007669"/>
    <property type="project" value="UniProtKB-KW"/>
</dbReference>
<dbReference type="InterPro" id="IPR007197">
    <property type="entry name" value="rSAM"/>
</dbReference>
<dbReference type="GO" id="GO:0051539">
    <property type="term" value="F:4 iron, 4 sulfur cluster binding"/>
    <property type="evidence" value="ECO:0007669"/>
    <property type="project" value="UniProtKB-KW"/>
</dbReference>
<dbReference type="SFLD" id="SFLDF00299">
    <property type="entry name" value="anaerobic_ribonucleoside-triph"/>
    <property type="match status" value="1"/>
</dbReference>
<comment type="function">
    <text evidence="2 12">Activation of anaerobic ribonucleoside-triphosphate reductase under anaerobic conditions by generation of an organic free radical, using S-adenosylmethionine and reduced flavodoxin as cosubstrates to produce 5'-deoxy-adenosine.</text>
</comment>
<evidence type="ECO:0000313" key="16">
    <source>
        <dbReference type="Proteomes" id="UP000486601"/>
    </source>
</evidence>
<reference evidence="14 16" key="3">
    <citation type="submission" date="2019-04" db="EMBL/GenBank/DDBJ databases">
        <title>Genome sequencing of Clostridium botulinum Groups I-IV and Clostridium butyricum.</title>
        <authorList>
            <person name="Brunt J."/>
            <person name="Van Vliet A.H.M."/>
            <person name="Stringer S.C."/>
            <person name="Carter A.T."/>
            <person name="Peck M.W."/>
        </authorList>
    </citation>
    <scope>NUCLEOTIDE SEQUENCE [LARGE SCALE GENOMIC DNA]</scope>
    <source>
        <strain evidence="14 16">IFR 18/108</strain>
    </source>
</reference>
<comment type="cofactor">
    <cofactor evidence="1">
        <name>[4Fe-4S] cluster</name>
        <dbReference type="ChEBI" id="CHEBI:49883"/>
    </cofactor>
</comment>
<dbReference type="PANTHER" id="PTHR30352">
    <property type="entry name" value="PYRUVATE FORMATE-LYASE-ACTIVATING ENZYME"/>
    <property type="match status" value="1"/>
</dbReference>
<dbReference type="PIRSF" id="PIRSF000368">
    <property type="entry name" value="NrdG"/>
    <property type="match status" value="1"/>
</dbReference>
<evidence type="ECO:0000256" key="2">
    <source>
        <dbReference type="ARBA" id="ARBA00003852"/>
    </source>
</evidence>
<dbReference type="InterPro" id="IPR013785">
    <property type="entry name" value="Aldolase_TIM"/>
</dbReference>
<dbReference type="EMBL" id="SXCS01000010">
    <property type="protein sequence ID" value="NFR63023.1"/>
    <property type="molecule type" value="Genomic_DNA"/>
</dbReference>
<sequence length="171" mass="19530">MENKYLQVAGFLDNSLVNGVGLRSVVFVSGCKHNCEGCQNKEMQSFCYGDKVSLEDILKRIESNMPLIRGITFSGGEPLEHIEELRILAEKIKNLGLNIWCYTGYTFEYIKEEIKINTELKKLMELVDVLVDGKYDRSRKDASLKYRGSSNQRIIDVKKSLNKSEIVILNL</sequence>
<reference evidence="13 15" key="2">
    <citation type="journal article" date="2015" name="PLoS ONE">
        <title>A universal mariner transposon system for forward genetic studies in the genus clostridium.</title>
        <authorList>
            <person name="Zhang Y."/>
            <person name="Grosse-Honebrink A."/>
            <person name="Minton N.P."/>
        </authorList>
    </citation>
    <scope>NUCLEOTIDE SEQUENCE [LARGE SCALE GENOMIC DNA]</scope>
    <source>
        <strain evidence="13 15">NCIMB 10696</strain>
    </source>
</reference>
<dbReference type="GO" id="GO:0004748">
    <property type="term" value="F:ribonucleoside-diphosphate reductase activity, thioredoxin disulfide as acceptor"/>
    <property type="evidence" value="ECO:0007669"/>
    <property type="project" value="TreeGrafter"/>
</dbReference>
<evidence type="ECO:0000313" key="14">
    <source>
        <dbReference type="EMBL" id="NFR63023.1"/>
    </source>
</evidence>
<keyword evidence="9" id="KW-0408">Iron</keyword>
<keyword evidence="7" id="KW-0479">Metal-binding</keyword>
<dbReference type="NCBIfam" id="TIGR02491">
    <property type="entry name" value="NrdG"/>
    <property type="match status" value="1"/>
</dbReference>
<dbReference type="Pfam" id="PF13353">
    <property type="entry name" value="Fer4_12"/>
    <property type="match status" value="1"/>
</dbReference>
<dbReference type="PANTHER" id="PTHR30352:SF2">
    <property type="entry name" value="ANAEROBIC RIBONUCLEOSIDE-TRIPHOSPHATE REDUCTASE-ACTIVATING PROTEIN"/>
    <property type="match status" value="1"/>
</dbReference>
<dbReference type="EC" id="1.97.1.-" evidence="12"/>
<dbReference type="SFLD" id="SFLDS00029">
    <property type="entry name" value="Radical_SAM"/>
    <property type="match status" value="1"/>
</dbReference>
<dbReference type="GO" id="GO:0043365">
    <property type="term" value="F:[formate-C-acetyltransferase]-activating enzyme activity"/>
    <property type="evidence" value="ECO:0007669"/>
    <property type="project" value="InterPro"/>
</dbReference>
<dbReference type="InterPro" id="IPR058240">
    <property type="entry name" value="rSAM_sf"/>
</dbReference>
<gene>
    <name evidence="13" type="primary">nrdG</name>
    <name evidence="13" type="ORF">CLSPO_c01210</name>
    <name evidence="14" type="ORF">FDF70_16455</name>
</gene>
<dbReference type="KEGG" id="cld:CLSPO_c01210"/>
<comment type="catalytic activity">
    <reaction evidence="11">
        <text>glycyl-[protein] + reduced [flavodoxin] + S-adenosyl-L-methionine = glycin-2-yl radical-[protein] + semiquinone [flavodoxin] + 5'-deoxyadenosine + L-methionine + H(+)</text>
        <dbReference type="Rhea" id="RHEA:61976"/>
        <dbReference type="Rhea" id="RHEA-COMP:10622"/>
        <dbReference type="Rhea" id="RHEA-COMP:14480"/>
        <dbReference type="Rhea" id="RHEA-COMP:15993"/>
        <dbReference type="Rhea" id="RHEA-COMP:15994"/>
        <dbReference type="ChEBI" id="CHEBI:15378"/>
        <dbReference type="ChEBI" id="CHEBI:17319"/>
        <dbReference type="ChEBI" id="CHEBI:29947"/>
        <dbReference type="ChEBI" id="CHEBI:32722"/>
        <dbReference type="ChEBI" id="CHEBI:57618"/>
        <dbReference type="ChEBI" id="CHEBI:57844"/>
        <dbReference type="ChEBI" id="CHEBI:59789"/>
        <dbReference type="ChEBI" id="CHEBI:140311"/>
    </reaction>
</comment>
<evidence type="ECO:0000256" key="7">
    <source>
        <dbReference type="ARBA" id="ARBA00022723"/>
    </source>
</evidence>
<keyword evidence="10" id="KW-0411">Iron-sulfur</keyword>
<dbReference type="Proteomes" id="UP000033052">
    <property type="component" value="Chromosome"/>
</dbReference>
<evidence type="ECO:0000256" key="12">
    <source>
        <dbReference type="PIRNR" id="PIRNR000368"/>
    </source>
</evidence>
<evidence type="ECO:0000313" key="13">
    <source>
        <dbReference type="EMBL" id="AKC60858.1"/>
    </source>
</evidence>
<keyword evidence="8 12" id="KW-0560">Oxidoreductase</keyword>
<dbReference type="InterPro" id="IPR001989">
    <property type="entry name" value="Radical_activat_CS"/>
</dbReference>
<name>A0A7U4XS98_CLOSG</name>
<evidence type="ECO:0000256" key="4">
    <source>
        <dbReference type="ARBA" id="ARBA00014281"/>
    </source>
</evidence>
<comment type="similarity">
    <text evidence="3 12">Belongs to the organic radical-activating enzymes family.</text>
</comment>
<dbReference type="SFLD" id="SFLDG01063">
    <property type="entry name" value="activating_enzymes__group_1"/>
    <property type="match status" value="1"/>
</dbReference>
<keyword evidence="6" id="KW-0949">S-adenosyl-L-methionine</keyword>
<dbReference type="AlphaFoldDB" id="A0A7U4XS98"/>
<evidence type="ECO:0000256" key="3">
    <source>
        <dbReference type="ARBA" id="ARBA00009777"/>
    </source>
</evidence>
<dbReference type="GeneID" id="92936889"/>
<evidence type="ECO:0000256" key="11">
    <source>
        <dbReference type="ARBA" id="ARBA00047365"/>
    </source>
</evidence>
<dbReference type="InterPro" id="IPR012837">
    <property type="entry name" value="NrdG"/>
</dbReference>
<evidence type="ECO:0000313" key="15">
    <source>
        <dbReference type="Proteomes" id="UP000033052"/>
    </source>
</evidence>
<dbReference type="CDD" id="cd01335">
    <property type="entry name" value="Radical_SAM"/>
    <property type="match status" value="1"/>
</dbReference>
<dbReference type="Proteomes" id="UP000486601">
    <property type="component" value="Unassembled WGS sequence"/>
</dbReference>
<evidence type="ECO:0000256" key="5">
    <source>
        <dbReference type="ARBA" id="ARBA00022485"/>
    </source>
</evidence>
<keyword evidence="5" id="KW-0004">4Fe-4S</keyword>